<dbReference type="Proteomes" id="UP001634394">
    <property type="component" value="Unassembled WGS sequence"/>
</dbReference>
<dbReference type="PROSITE" id="PS50016">
    <property type="entry name" value="ZF_PHD_2"/>
    <property type="match status" value="1"/>
</dbReference>
<evidence type="ECO:0000313" key="6">
    <source>
        <dbReference type="EMBL" id="KAL3869063.1"/>
    </source>
</evidence>
<proteinExistence type="predicted"/>
<dbReference type="GO" id="GO:0008270">
    <property type="term" value="F:zinc ion binding"/>
    <property type="evidence" value="ECO:0007669"/>
    <property type="project" value="UniProtKB-KW"/>
</dbReference>
<dbReference type="InterPro" id="IPR019787">
    <property type="entry name" value="Znf_PHD-finger"/>
</dbReference>
<keyword evidence="7" id="KW-1185">Reference proteome</keyword>
<gene>
    <name evidence="6" type="ORF">ACJMK2_041790</name>
</gene>
<dbReference type="SMART" id="SM00249">
    <property type="entry name" value="PHD"/>
    <property type="match status" value="1"/>
</dbReference>
<sequence length="224" mass="26116">MEGLVLLLAMDQLNMQDKYSRLSPSSIEDADFNERKHYLEKVSDNIVCKVWHTLDTKTLMKPDDTASVGFCCDGEKDNDFIGCELKGNCLNGEWFLYLCVNVDRDNIPTEWYCREDCRQKIQRPSQHYNYCSCHTDLGADEPMIGCNAENKCLGKEWYHLVCLGMTVDEVPKGKWYCSYCNGKYPKNKTQHRKKTCRKKGEKMSKREEDHLLEDDHVYNYSLGM</sequence>
<comment type="caution">
    <text evidence="6">The sequence shown here is derived from an EMBL/GenBank/DDBJ whole genome shotgun (WGS) entry which is preliminary data.</text>
</comment>
<organism evidence="6 7">
    <name type="scientific">Sinanodonta woodiana</name>
    <name type="common">Chinese pond mussel</name>
    <name type="synonym">Anodonta woodiana</name>
    <dbReference type="NCBI Taxonomy" id="1069815"/>
    <lineage>
        <taxon>Eukaryota</taxon>
        <taxon>Metazoa</taxon>
        <taxon>Spiralia</taxon>
        <taxon>Lophotrochozoa</taxon>
        <taxon>Mollusca</taxon>
        <taxon>Bivalvia</taxon>
        <taxon>Autobranchia</taxon>
        <taxon>Heteroconchia</taxon>
        <taxon>Palaeoheterodonta</taxon>
        <taxon>Unionida</taxon>
        <taxon>Unionoidea</taxon>
        <taxon>Unionidae</taxon>
        <taxon>Unioninae</taxon>
        <taxon>Sinanodonta</taxon>
    </lineage>
</organism>
<keyword evidence="3" id="KW-0862">Zinc</keyword>
<evidence type="ECO:0000256" key="1">
    <source>
        <dbReference type="ARBA" id="ARBA00022723"/>
    </source>
</evidence>
<feature type="domain" description="PHD-type" evidence="5">
    <location>
        <begin position="128"/>
        <end position="183"/>
    </location>
</feature>
<name>A0ABD3W876_SINWO</name>
<dbReference type="InterPro" id="IPR013083">
    <property type="entry name" value="Znf_RING/FYVE/PHD"/>
</dbReference>
<dbReference type="EMBL" id="JBJQND010000008">
    <property type="protein sequence ID" value="KAL3869063.1"/>
    <property type="molecule type" value="Genomic_DNA"/>
</dbReference>
<reference evidence="6 7" key="1">
    <citation type="submission" date="2024-11" db="EMBL/GenBank/DDBJ databases">
        <title>Chromosome-level genome assembly of the freshwater bivalve Anodonta woodiana.</title>
        <authorList>
            <person name="Chen X."/>
        </authorList>
    </citation>
    <scope>NUCLEOTIDE SEQUENCE [LARGE SCALE GENOMIC DNA]</scope>
    <source>
        <strain evidence="6">MN2024</strain>
        <tissue evidence="6">Gills</tissue>
    </source>
</reference>
<evidence type="ECO:0000256" key="2">
    <source>
        <dbReference type="ARBA" id="ARBA00022771"/>
    </source>
</evidence>
<evidence type="ECO:0000313" key="7">
    <source>
        <dbReference type="Proteomes" id="UP001634394"/>
    </source>
</evidence>
<protein>
    <recommendedName>
        <fullName evidence="5">PHD-type domain-containing protein</fullName>
    </recommendedName>
</protein>
<evidence type="ECO:0000256" key="4">
    <source>
        <dbReference type="PROSITE-ProRule" id="PRU00146"/>
    </source>
</evidence>
<accession>A0ABD3W876</accession>
<evidence type="ECO:0000256" key="3">
    <source>
        <dbReference type="ARBA" id="ARBA00022833"/>
    </source>
</evidence>
<dbReference type="Gene3D" id="3.30.40.10">
    <property type="entry name" value="Zinc/RING finger domain, C3HC4 (zinc finger)"/>
    <property type="match status" value="2"/>
</dbReference>
<keyword evidence="2 4" id="KW-0863">Zinc-finger</keyword>
<keyword evidence="1" id="KW-0479">Metal-binding</keyword>
<dbReference type="AlphaFoldDB" id="A0ABD3W876"/>
<dbReference type="InterPro" id="IPR011011">
    <property type="entry name" value="Znf_FYVE_PHD"/>
</dbReference>
<evidence type="ECO:0000259" key="5">
    <source>
        <dbReference type="PROSITE" id="PS50016"/>
    </source>
</evidence>
<dbReference type="SUPFAM" id="SSF57903">
    <property type="entry name" value="FYVE/PHD zinc finger"/>
    <property type="match status" value="1"/>
</dbReference>
<dbReference type="InterPro" id="IPR001965">
    <property type="entry name" value="Znf_PHD"/>
</dbReference>